<evidence type="ECO:0000313" key="1">
    <source>
        <dbReference type="EMBL" id="KAF5869740.1"/>
    </source>
</evidence>
<comment type="caution">
    <text evidence="1">The sequence shown here is derived from an EMBL/GenBank/DDBJ whole genome shotgun (WGS) entry which is preliminary data.</text>
</comment>
<dbReference type="Proteomes" id="UP000531561">
    <property type="component" value="Unassembled WGS sequence"/>
</dbReference>
<sequence>LRAPTTCSVSVLWHLVGWWYRNSSPNNFQGYNLIGYEQTTWASNSISPKIQITNLSRFFWPILIRASVVPTPSTEFEPWGARKYIPGTRVTGSYWSVLLPVLHIFIGSVREPQKLQTLFLLRVQSGSKRN</sequence>
<organism evidence="1 2">
    <name type="scientific">Botrytis fragariae</name>
    <dbReference type="NCBI Taxonomy" id="1964551"/>
    <lineage>
        <taxon>Eukaryota</taxon>
        <taxon>Fungi</taxon>
        <taxon>Dikarya</taxon>
        <taxon>Ascomycota</taxon>
        <taxon>Pezizomycotina</taxon>
        <taxon>Leotiomycetes</taxon>
        <taxon>Helotiales</taxon>
        <taxon>Sclerotiniaceae</taxon>
        <taxon>Botrytis</taxon>
    </lineage>
</organism>
<name>A0A8H6AM02_9HELO</name>
<dbReference type="RefSeq" id="XP_037188688.1">
    <property type="nucleotide sequence ID" value="XM_037341269.1"/>
</dbReference>
<proteinExistence type="predicted"/>
<dbReference type="GeneID" id="59264961"/>
<dbReference type="EMBL" id="JABFCT010000016">
    <property type="protein sequence ID" value="KAF5869740.1"/>
    <property type="molecule type" value="Genomic_DNA"/>
</dbReference>
<reference evidence="1 2" key="1">
    <citation type="journal article" date="2020" name="Phytopathology">
        <title>A high-quality genome resource of Botrytis fragariae, a new and rapidly spreading fungal pathogen causing strawberry gray mold in the U.S.A.</title>
        <authorList>
            <person name="Wu Y."/>
            <person name="Saski C.A."/>
            <person name="Schnabel G."/>
            <person name="Xiao S."/>
            <person name="Hu M."/>
        </authorList>
    </citation>
    <scope>NUCLEOTIDE SEQUENCE [LARGE SCALE GENOMIC DNA]</scope>
    <source>
        <strain evidence="1 2">BVB16</strain>
    </source>
</reference>
<gene>
    <name evidence="1" type="ORF">Bfra_010940</name>
</gene>
<evidence type="ECO:0000313" key="2">
    <source>
        <dbReference type="Proteomes" id="UP000531561"/>
    </source>
</evidence>
<accession>A0A8H6AM02</accession>
<feature type="non-terminal residue" evidence="1">
    <location>
        <position position="1"/>
    </location>
</feature>
<keyword evidence="2" id="KW-1185">Reference proteome</keyword>
<dbReference type="AlphaFoldDB" id="A0A8H6AM02"/>
<protein>
    <submittedName>
        <fullName evidence="1">Uncharacterized protein</fullName>
    </submittedName>
</protein>